<evidence type="ECO:0000313" key="2">
    <source>
        <dbReference type="Proteomes" id="UP000772181"/>
    </source>
</evidence>
<dbReference type="Gene3D" id="3.40.50.1000">
    <property type="entry name" value="HAD superfamily/HAD-like"/>
    <property type="match status" value="1"/>
</dbReference>
<dbReference type="Pfam" id="PF13419">
    <property type="entry name" value="HAD_2"/>
    <property type="match status" value="1"/>
</dbReference>
<comment type="caution">
    <text evidence="1">The sequence shown here is derived from an EMBL/GenBank/DDBJ whole genome shotgun (WGS) entry which is preliminary data.</text>
</comment>
<dbReference type="InterPro" id="IPR023214">
    <property type="entry name" value="HAD_sf"/>
</dbReference>
<evidence type="ECO:0000313" key="1">
    <source>
        <dbReference type="EMBL" id="MBI4596543.1"/>
    </source>
</evidence>
<dbReference type="PANTHER" id="PTHR18901">
    <property type="entry name" value="2-DEOXYGLUCOSE-6-PHOSPHATE PHOSPHATASE 2"/>
    <property type="match status" value="1"/>
</dbReference>
<dbReference type="PANTHER" id="PTHR18901:SF38">
    <property type="entry name" value="PSEUDOURIDINE-5'-PHOSPHATASE"/>
    <property type="match status" value="1"/>
</dbReference>
<protein>
    <submittedName>
        <fullName evidence="1">HAD family phosphatase</fullName>
    </submittedName>
</protein>
<accession>A0A933GNE3</accession>
<organism evidence="1 2">
    <name type="scientific">Tectimicrobiota bacterium</name>
    <dbReference type="NCBI Taxonomy" id="2528274"/>
    <lineage>
        <taxon>Bacteria</taxon>
        <taxon>Pseudomonadati</taxon>
        <taxon>Nitrospinota/Tectimicrobiota group</taxon>
        <taxon>Candidatus Tectimicrobiota</taxon>
    </lineage>
</organism>
<dbReference type="AlphaFoldDB" id="A0A933GNE3"/>
<dbReference type="SFLD" id="SFLDG01129">
    <property type="entry name" value="C1.5:_HAD__Beta-PGM__Phosphata"/>
    <property type="match status" value="1"/>
</dbReference>
<dbReference type="NCBIfam" id="TIGR01509">
    <property type="entry name" value="HAD-SF-IA-v3"/>
    <property type="match status" value="1"/>
</dbReference>
<dbReference type="EMBL" id="JACQWF010000404">
    <property type="protein sequence ID" value="MBI4596543.1"/>
    <property type="molecule type" value="Genomic_DNA"/>
</dbReference>
<sequence>MNQRMLFSAVIFDMDGLMLDTERLARRAWEQAMAEWGYVIPETLYLKVVGQTTRSTQKIFQESFGPDLPIEAITERSHYLETAMAQKGIPIKPGLLELLDQLEQWEIHKAVGSSSSRRFVLHKLTQVGLAHRFEVIVGGDEVLHGKPEPDIFLAVAHRLQVPAETCIVLEDSEAGVKAAYTAGMVPLMVPDLKPPTSEIRQLANRIFPSLHEVRGFLRQLGGVTA</sequence>
<dbReference type="Gene3D" id="1.10.150.240">
    <property type="entry name" value="Putative phosphatase, domain 2"/>
    <property type="match status" value="1"/>
</dbReference>
<reference evidence="1" key="1">
    <citation type="submission" date="2020-07" db="EMBL/GenBank/DDBJ databases">
        <title>Huge and variable diversity of episymbiotic CPR bacteria and DPANN archaea in groundwater ecosystems.</title>
        <authorList>
            <person name="He C.Y."/>
            <person name="Keren R."/>
            <person name="Whittaker M."/>
            <person name="Farag I.F."/>
            <person name="Doudna J."/>
            <person name="Cate J.H.D."/>
            <person name="Banfield J.F."/>
        </authorList>
    </citation>
    <scope>NUCLEOTIDE SEQUENCE</scope>
    <source>
        <strain evidence="1">NC_groundwater_1482_Ag_S-0.65um_47_24</strain>
    </source>
</reference>
<dbReference type="InterPro" id="IPR041492">
    <property type="entry name" value="HAD_2"/>
</dbReference>
<dbReference type="InterPro" id="IPR006439">
    <property type="entry name" value="HAD-SF_hydro_IA"/>
</dbReference>
<dbReference type="Proteomes" id="UP000772181">
    <property type="component" value="Unassembled WGS sequence"/>
</dbReference>
<dbReference type="InterPro" id="IPR023198">
    <property type="entry name" value="PGP-like_dom2"/>
</dbReference>
<gene>
    <name evidence="1" type="ORF">HY730_09260</name>
</gene>
<name>A0A933GNE3_UNCTE</name>
<proteinExistence type="predicted"/>
<dbReference type="InterPro" id="IPR036412">
    <property type="entry name" value="HAD-like_sf"/>
</dbReference>
<dbReference type="SFLD" id="SFLDG01135">
    <property type="entry name" value="C1.5.6:_HAD__Beta-PGM__Phospha"/>
    <property type="match status" value="1"/>
</dbReference>
<dbReference type="SUPFAM" id="SSF56784">
    <property type="entry name" value="HAD-like"/>
    <property type="match status" value="1"/>
</dbReference>
<dbReference type="SFLD" id="SFLDS00003">
    <property type="entry name" value="Haloacid_Dehalogenase"/>
    <property type="match status" value="1"/>
</dbReference>